<reference evidence="1 2" key="1">
    <citation type="submission" date="2020-08" db="EMBL/GenBank/DDBJ databases">
        <title>Genomic Encyclopedia of Type Strains, Phase IV (KMG-IV): sequencing the most valuable type-strain genomes for metagenomic binning, comparative biology and taxonomic classification.</title>
        <authorList>
            <person name="Goeker M."/>
        </authorList>
    </citation>
    <scope>NUCLEOTIDE SEQUENCE [LARGE SCALE GENOMIC DNA]</scope>
    <source>
        <strain evidence="1 2">DSM 103733</strain>
    </source>
</reference>
<accession>A0A841K342</accession>
<dbReference type="InterPro" id="IPR015943">
    <property type="entry name" value="WD40/YVTN_repeat-like_dom_sf"/>
</dbReference>
<evidence type="ECO:0000313" key="2">
    <source>
        <dbReference type="Proteomes" id="UP000538666"/>
    </source>
</evidence>
<dbReference type="InterPro" id="IPR051200">
    <property type="entry name" value="Host-pathogen_enzymatic-act"/>
</dbReference>
<dbReference type="GO" id="GO:0003677">
    <property type="term" value="F:DNA binding"/>
    <property type="evidence" value="ECO:0007669"/>
    <property type="project" value="UniProtKB-KW"/>
</dbReference>
<comment type="caution">
    <text evidence="1">The sequence shown here is derived from an EMBL/GenBank/DDBJ whole genome shotgun (WGS) entry which is preliminary data.</text>
</comment>
<keyword evidence="2" id="KW-1185">Reference proteome</keyword>
<dbReference type="OrthoDB" id="145213at2"/>
<dbReference type="EMBL" id="JACHEK010000005">
    <property type="protein sequence ID" value="MBB6145048.1"/>
    <property type="molecule type" value="Genomic_DNA"/>
</dbReference>
<evidence type="ECO:0000313" key="1">
    <source>
        <dbReference type="EMBL" id="MBB6145048.1"/>
    </source>
</evidence>
<dbReference type="Gene3D" id="2.130.10.10">
    <property type="entry name" value="YVTN repeat-like/Quinoprotein amine dehydrogenase"/>
    <property type="match status" value="2"/>
</dbReference>
<dbReference type="PANTHER" id="PTHR47197">
    <property type="entry name" value="PROTEIN NIRF"/>
    <property type="match status" value="1"/>
</dbReference>
<dbReference type="SUPFAM" id="SSF50969">
    <property type="entry name" value="YVTN repeat-like/Quinoprotein amine dehydrogenase"/>
    <property type="match status" value="1"/>
</dbReference>
<gene>
    <name evidence="1" type="ORF">HNQ77_003004</name>
</gene>
<dbReference type="Proteomes" id="UP000538666">
    <property type="component" value="Unassembled WGS sequence"/>
</dbReference>
<dbReference type="AlphaFoldDB" id="A0A841K342"/>
<keyword evidence="1" id="KW-0238">DNA-binding</keyword>
<sequence length="426" mass="44936">MKQLFGALHEWVWFGAFVSSFVIAQPAQPQIPAMKVSTYPTRGNPTSALASHDGRYVFVSVTNVDQPNFSGPDSSAGSRKDAVSGIQVFHRSRSSFGQDKLAPIAFVRTGSTGANGLVLLRGERTIAVGVGDDGVAFFNVHHLIRGTGSPHFAPQTKGAGTFDVVATPDGKFVFSSNEYGAVDEQRGSVGIIETHIDHDGRVENPQTLGQIPTGDVVPSLALSPDGDRLYVASELIPAHDPPPIAGAGNPLLSKNNCVQRQGAPARSNGYISVIDTQKAIALSKEPVITRVASGCSPVRITEPADKSILIVSARGDDAILAFSAPLLERDPEHALLRSIPSGGTAPVGVRLFSNDNLLAVANSNRFADSDGTLAILNLSDTIKTGQPLLLPAGRFPRNLSLTADGSTLYLTNYTSRSLSAIAIKKR</sequence>
<dbReference type="RefSeq" id="WP_050059419.1">
    <property type="nucleotide sequence ID" value="NZ_JACHEK010000005.1"/>
</dbReference>
<name>A0A841K342_9BACT</name>
<protein>
    <submittedName>
        <fullName evidence="1">DNA-binding beta-propeller fold protein YncE</fullName>
    </submittedName>
</protein>
<dbReference type="PANTHER" id="PTHR47197:SF3">
    <property type="entry name" value="DIHYDRO-HEME D1 DEHYDROGENASE"/>
    <property type="match status" value="1"/>
</dbReference>
<proteinExistence type="predicted"/>
<organism evidence="1 2">
    <name type="scientific">Silvibacterium bohemicum</name>
    <dbReference type="NCBI Taxonomy" id="1577686"/>
    <lineage>
        <taxon>Bacteria</taxon>
        <taxon>Pseudomonadati</taxon>
        <taxon>Acidobacteriota</taxon>
        <taxon>Terriglobia</taxon>
        <taxon>Terriglobales</taxon>
        <taxon>Acidobacteriaceae</taxon>
        <taxon>Silvibacterium</taxon>
    </lineage>
</organism>
<dbReference type="InterPro" id="IPR011044">
    <property type="entry name" value="Quino_amine_DH_bsu"/>
</dbReference>